<organism evidence="2 3">
    <name type="scientific">Lampropedia hyalina DSM 16112</name>
    <dbReference type="NCBI Taxonomy" id="1122156"/>
    <lineage>
        <taxon>Bacteria</taxon>
        <taxon>Pseudomonadati</taxon>
        <taxon>Pseudomonadota</taxon>
        <taxon>Betaproteobacteria</taxon>
        <taxon>Burkholderiales</taxon>
        <taxon>Comamonadaceae</taxon>
        <taxon>Lampropedia</taxon>
    </lineage>
</organism>
<dbReference type="AlphaFoldDB" id="A0A1M4TQ04"/>
<feature type="compositionally biased region" description="Polar residues" evidence="1">
    <location>
        <begin position="87"/>
        <end position="101"/>
    </location>
</feature>
<gene>
    <name evidence="2" type="ORF">SAMN02745117_00320</name>
</gene>
<name>A0A1M4TQ04_9BURK</name>
<evidence type="ECO:0000256" key="1">
    <source>
        <dbReference type="SAM" id="MobiDB-lite"/>
    </source>
</evidence>
<reference evidence="2 3" key="1">
    <citation type="submission" date="2016-11" db="EMBL/GenBank/DDBJ databases">
        <authorList>
            <person name="Jaros S."/>
            <person name="Januszkiewicz K."/>
            <person name="Wedrychowicz H."/>
        </authorList>
    </citation>
    <scope>NUCLEOTIDE SEQUENCE [LARGE SCALE GENOMIC DNA]</scope>
    <source>
        <strain evidence="2 3">DSM 16112</strain>
    </source>
</reference>
<dbReference type="STRING" id="1122156.SAMN02745117_00320"/>
<dbReference type="EMBL" id="FQUZ01000003">
    <property type="protein sequence ID" value="SHE46484.1"/>
    <property type="molecule type" value="Genomic_DNA"/>
</dbReference>
<keyword evidence="3" id="KW-1185">Reference proteome</keyword>
<proteinExistence type="predicted"/>
<evidence type="ECO:0000313" key="3">
    <source>
        <dbReference type="Proteomes" id="UP000184327"/>
    </source>
</evidence>
<feature type="region of interest" description="Disordered" evidence="1">
    <location>
        <begin position="81"/>
        <end position="101"/>
    </location>
</feature>
<sequence length="251" mass="26468">MSALESAGEEFSQGNVLSGVWTGTMGVFLGAVTDIVTLGGTMEVDESAQMWSDVLTVASQQGQPGSINTYQMQNMQRLLTKPDPVSPHSSATSHGNSSKSNIAASDTEIALNSQLLHGASCKGDLAFLAPHLPAYTAAEVHLIRSLILSSSVAESISTVKQHTSNKQQAFEALLGQAQSHNQAAAEAATTANQTDGYGNSVSIDKVNSNTLNLDFSCEGIHHGAVCVYIINRWGSLNSRTIASLLDKCWDS</sequence>
<accession>A0A1M4TQ04</accession>
<protein>
    <submittedName>
        <fullName evidence="2">Uncharacterized protein</fullName>
    </submittedName>
</protein>
<evidence type="ECO:0000313" key="2">
    <source>
        <dbReference type="EMBL" id="SHE46484.1"/>
    </source>
</evidence>
<dbReference type="Proteomes" id="UP000184327">
    <property type="component" value="Unassembled WGS sequence"/>
</dbReference>